<comment type="caution">
    <text evidence="1">The sequence shown here is derived from an EMBL/GenBank/DDBJ whole genome shotgun (WGS) entry which is preliminary data.</text>
</comment>
<name>A0A7Y0F1M2_9BIFI</name>
<accession>A0A7Y0F1M2</accession>
<proteinExistence type="predicted"/>
<dbReference type="Proteomes" id="UP000588277">
    <property type="component" value="Unassembled WGS sequence"/>
</dbReference>
<sequence>MEREYAMFSLSRRRGGHYRSGFMVLCIILMPLCACGFSDASSSDDGPAVDPSHPYALEFRNSYARATNPLVKGMLRDGEISEAEINEFADVFAQCMSDKGLDWSWSNGEGETILLGKDSNITTEQMLEREQQCYDETDYMNIMPLYTSINGSNPNNLSSDDFNKQVLQCLKDNGLIDRDLDPDYFLSFYSAPGGFNSSEYKRYITPLQDEHDPGYDAAKSERFWQCVDDPMSIRK</sequence>
<gene>
    <name evidence="1" type="ORF">G1C96_0889</name>
</gene>
<evidence type="ECO:0000313" key="1">
    <source>
        <dbReference type="EMBL" id="NMN00311.1"/>
    </source>
</evidence>
<dbReference type="AlphaFoldDB" id="A0A7Y0F1M2"/>
<dbReference type="EMBL" id="JAAIIH010000004">
    <property type="protein sequence ID" value="NMN00311.1"/>
    <property type="molecule type" value="Genomic_DNA"/>
</dbReference>
<keyword evidence="2" id="KW-1185">Reference proteome</keyword>
<protein>
    <submittedName>
        <fullName evidence="1">Uncharacterized protein</fullName>
    </submittedName>
</protein>
<reference evidence="1 2" key="1">
    <citation type="submission" date="2020-02" db="EMBL/GenBank/DDBJ databases">
        <title>Characterization of phylogenetic diversity of novel bifidobacterial species isolated in Czech ZOOs.</title>
        <authorList>
            <person name="Lugli G.A."/>
            <person name="Vera N.B."/>
            <person name="Ventura M."/>
        </authorList>
    </citation>
    <scope>NUCLEOTIDE SEQUENCE [LARGE SCALE GENOMIC DNA]</scope>
    <source>
        <strain evidence="1 2">DSM 109958</strain>
    </source>
</reference>
<organism evidence="1 2">
    <name type="scientific">Bifidobacterium moraviense</name>
    <dbReference type="NCBI Taxonomy" id="2675323"/>
    <lineage>
        <taxon>Bacteria</taxon>
        <taxon>Bacillati</taxon>
        <taxon>Actinomycetota</taxon>
        <taxon>Actinomycetes</taxon>
        <taxon>Bifidobacteriales</taxon>
        <taxon>Bifidobacteriaceae</taxon>
        <taxon>Bifidobacterium</taxon>
    </lineage>
</organism>
<evidence type="ECO:0000313" key="2">
    <source>
        <dbReference type="Proteomes" id="UP000588277"/>
    </source>
</evidence>